<dbReference type="InterPro" id="IPR002173">
    <property type="entry name" value="Carboh/pur_kinase_PfkB_CS"/>
</dbReference>
<dbReference type="Pfam" id="PF00294">
    <property type="entry name" value="PfkB"/>
    <property type="match status" value="1"/>
</dbReference>
<comment type="caution">
    <text evidence="5">The sequence shown here is derived from an EMBL/GenBank/DDBJ whole genome shotgun (WGS) entry which is preliminary data.</text>
</comment>
<dbReference type="Proteomes" id="UP001183643">
    <property type="component" value="Unassembled WGS sequence"/>
</dbReference>
<dbReference type="GO" id="GO:0016301">
    <property type="term" value="F:kinase activity"/>
    <property type="evidence" value="ECO:0007669"/>
    <property type="project" value="UniProtKB-KW"/>
</dbReference>
<gene>
    <name evidence="5" type="ORF">J2S41_000270</name>
</gene>
<reference evidence="5" key="1">
    <citation type="submission" date="2023-07" db="EMBL/GenBank/DDBJ databases">
        <title>Sequencing the genomes of 1000 actinobacteria strains.</title>
        <authorList>
            <person name="Klenk H.-P."/>
        </authorList>
    </citation>
    <scope>NUCLEOTIDE SEQUENCE</scope>
    <source>
        <strain evidence="5">DSM 44707</strain>
    </source>
</reference>
<evidence type="ECO:0000313" key="6">
    <source>
        <dbReference type="Proteomes" id="UP001183643"/>
    </source>
</evidence>
<dbReference type="EMBL" id="JAVDYB010000001">
    <property type="protein sequence ID" value="MDR7273492.1"/>
    <property type="molecule type" value="Genomic_DNA"/>
</dbReference>
<keyword evidence="2" id="KW-0808">Transferase</keyword>
<evidence type="ECO:0000313" key="5">
    <source>
        <dbReference type="EMBL" id="MDR7273492.1"/>
    </source>
</evidence>
<protein>
    <submittedName>
        <fullName evidence="5">Sugar/nucleoside kinase (Ribokinase family)</fullName>
    </submittedName>
</protein>
<proteinExistence type="inferred from homology"/>
<dbReference type="PANTHER" id="PTHR43320">
    <property type="entry name" value="SUGAR KINASE"/>
    <property type="match status" value="1"/>
</dbReference>
<evidence type="ECO:0000256" key="2">
    <source>
        <dbReference type="ARBA" id="ARBA00022679"/>
    </source>
</evidence>
<dbReference type="PANTHER" id="PTHR43320:SF3">
    <property type="entry name" value="CARBOHYDRATE KINASE PFKB DOMAIN-CONTAINING PROTEIN"/>
    <property type="match status" value="1"/>
</dbReference>
<dbReference type="Gene3D" id="3.40.1190.20">
    <property type="match status" value="1"/>
</dbReference>
<dbReference type="PROSITE" id="PS00584">
    <property type="entry name" value="PFKB_KINASES_2"/>
    <property type="match status" value="1"/>
</dbReference>
<dbReference type="SUPFAM" id="SSF53613">
    <property type="entry name" value="Ribokinase-like"/>
    <property type="match status" value="1"/>
</dbReference>
<dbReference type="InterPro" id="IPR052700">
    <property type="entry name" value="Carb_kinase_PfkB-like"/>
</dbReference>
<accession>A0AAE4C7I6</accession>
<dbReference type="AlphaFoldDB" id="A0AAE4C7I6"/>
<feature type="domain" description="Carbohydrate kinase PfkB" evidence="4">
    <location>
        <begin position="2"/>
        <end position="293"/>
    </location>
</feature>
<organism evidence="5 6">
    <name type="scientific">Catenuloplanes atrovinosus</name>
    <dbReference type="NCBI Taxonomy" id="137266"/>
    <lineage>
        <taxon>Bacteria</taxon>
        <taxon>Bacillati</taxon>
        <taxon>Actinomycetota</taxon>
        <taxon>Actinomycetes</taxon>
        <taxon>Micromonosporales</taxon>
        <taxon>Micromonosporaceae</taxon>
        <taxon>Catenuloplanes</taxon>
    </lineage>
</organism>
<dbReference type="InterPro" id="IPR011611">
    <property type="entry name" value="PfkB_dom"/>
</dbReference>
<sequence>MGRVLVVGDVITDVVAVLGGPLAPGSDTPAAVRVAGGGQAANTAAWLAAAGVPVTLAGVAGDDPAGDARLAELTAAGVTTAVRRAAGAVTGTIIVLSGGGERSMITDRGANLLLSPADVDAAHTPDVARLHLSGYALLDPATRPAARHALSRGIPASVDAASAAPLRQVGAKTFLEWVRGCDLLLANADEAEALAGPGTPPDQARRLAAATGGNAVVKRGAAGAVWASADGTAIALPPELAVAVDPADPTGAGDAFAAGLLAALLRGAAPLDALAAGHALGARAVAMIGARPPAVRERH</sequence>
<evidence type="ECO:0000256" key="3">
    <source>
        <dbReference type="ARBA" id="ARBA00022777"/>
    </source>
</evidence>
<name>A0AAE4C7I6_9ACTN</name>
<keyword evidence="6" id="KW-1185">Reference proteome</keyword>
<evidence type="ECO:0000259" key="4">
    <source>
        <dbReference type="Pfam" id="PF00294"/>
    </source>
</evidence>
<evidence type="ECO:0000256" key="1">
    <source>
        <dbReference type="ARBA" id="ARBA00010688"/>
    </source>
</evidence>
<dbReference type="InterPro" id="IPR029056">
    <property type="entry name" value="Ribokinase-like"/>
</dbReference>
<comment type="similarity">
    <text evidence="1">Belongs to the carbohydrate kinase PfkB family.</text>
</comment>
<keyword evidence="3 5" id="KW-0418">Kinase</keyword>